<evidence type="ECO:0000313" key="1">
    <source>
        <dbReference type="EnsemblPlants" id="Solyc04g079043.1.1"/>
    </source>
</evidence>
<keyword evidence="2" id="KW-1185">Reference proteome</keyword>
<dbReference type="AlphaFoldDB" id="A0A3Q7GAA3"/>
<dbReference type="Proteomes" id="UP000004994">
    <property type="component" value="Chromosome 4"/>
</dbReference>
<dbReference type="InParanoid" id="A0A3Q7GAA3"/>
<dbReference type="EnsemblPlants" id="Solyc04g079043.1.1">
    <property type="protein sequence ID" value="Solyc04g079043.1.1"/>
    <property type="gene ID" value="Solyc04g079043.1"/>
</dbReference>
<reference evidence="1" key="1">
    <citation type="journal article" date="2012" name="Nature">
        <title>The tomato genome sequence provides insights into fleshy fruit evolution.</title>
        <authorList>
            <consortium name="Tomato Genome Consortium"/>
        </authorList>
    </citation>
    <scope>NUCLEOTIDE SEQUENCE [LARGE SCALE GENOMIC DNA]</scope>
    <source>
        <strain evidence="1">cv. Heinz 1706</strain>
    </source>
</reference>
<proteinExistence type="predicted"/>
<evidence type="ECO:0000313" key="2">
    <source>
        <dbReference type="Proteomes" id="UP000004994"/>
    </source>
</evidence>
<protein>
    <submittedName>
        <fullName evidence="1">Uncharacterized protein</fullName>
    </submittedName>
</protein>
<organism evidence="1">
    <name type="scientific">Solanum lycopersicum</name>
    <name type="common">Tomato</name>
    <name type="synonym">Lycopersicon esculentum</name>
    <dbReference type="NCBI Taxonomy" id="4081"/>
    <lineage>
        <taxon>Eukaryota</taxon>
        <taxon>Viridiplantae</taxon>
        <taxon>Streptophyta</taxon>
        <taxon>Embryophyta</taxon>
        <taxon>Tracheophyta</taxon>
        <taxon>Spermatophyta</taxon>
        <taxon>Magnoliopsida</taxon>
        <taxon>eudicotyledons</taxon>
        <taxon>Gunneridae</taxon>
        <taxon>Pentapetalae</taxon>
        <taxon>asterids</taxon>
        <taxon>lamiids</taxon>
        <taxon>Solanales</taxon>
        <taxon>Solanaceae</taxon>
        <taxon>Solanoideae</taxon>
        <taxon>Solaneae</taxon>
        <taxon>Solanum</taxon>
        <taxon>Solanum subgen. Lycopersicon</taxon>
    </lineage>
</organism>
<sequence length="74" mass="8155">MVTQSIQSLKQALETASFQESFDSQMHRTQLILARISRANLIIRVALFWARESQVQLANRVSIGPGTSAVVSAP</sequence>
<name>A0A3Q7GAA3_SOLLC</name>
<accession>A0A3Q7GAA3</accession>
<reference evidence="1" key="2">
    <citation type="submission" date="2019-01" db="UniProtKB">
        <authorList>
            <consortium name="EnsemblPlants"/>
        </authorList>
    </citation>
    <scope>IDENTIFICATION</scope>
    <source>
        <strain evidence="1">cv. Heinz 1706</strain>
    </source>
</reference>
<dbReference type="Gramene" id="Solyc04g079043.1.1">
    <property type="protein sequence ID" value="Solyc04g079043.1.1"/>
    <property type="gene ID" value="Solyc04g079043.1"/>
</dbReference>